<dbReference type="SUPFAM" id="SSF158791">
    <property type="entry name" value="MgtE N-terminal domain-like"/>
    <property type="match status" value="1"/>
</dbReference>
<evidence type="ECO:0000256" key="2">
    <source>
        <dbReference type="ARBA" id="ARBA00009749"/>
    </source>
</evidence>
<dbReference type="GO" id="GO:0046872">
    <property type="term" value="F:metal ion binding"/>
    <property type="evidence" value="ECO:0007669"/>
    <property type="project" value="UniProtKB-KW"/>
</dbReference>
<dbReference type="Gene3D" id="1.25.60.10">
    <property type="entry name" value="MgtE N-terminal domain-like"/>
    <property type="match status" value="1"/>
</dbReference>
<evidence type="ECO:0000313" key="12">
    <source>
        <dbReference type="Proteomes" id="UP000502331"/>
    </source>
</evidence>
<keyword evidence="12" id="KW-1185">Reference proteome</keyword>
<dbReference type="AlphaFoldDB" id="A0A6H0SFJ9"/>
<dbReference type="InterPro" id="IPR006667">
    <property type="entry name" value="SLC41_membr_dom"/>
</dbReference>
<dbReference type="EMBL" id="CP032549">
    <property type="protein sequence ID" value="QIV86422.1"/>
    <property type="molecule type" value="Genomic_DNA"/>
</dbReference>
<feature type="transmembrane region" description="Helical" evidence="9">
    <location>
        <begin position="429"/>
        <end position="450"/>
    </location>
</feature>
<evidence type="ECO:0000259" key="10">
    <source>
        <dbReference type="PROSITE" id="PS51371"/>
    </source>
</evidence>
<evidence type="ECO:0000256" key="7">
    <source>
        <dbReference type="ARBA" id="ARBA00023136"/>
    </source>
</evidence>
<feature type="transmembrane region" description="Helical" evidence="9">
    <location>
        <begin position="315"/>
        <end position="333"/>
    </location>
</feature>
<dbReference type="InterPro" id="IPR036739">
    <property type="entry name" value="SLC41_membr_dom_sf"/>
</dbReference>
<keyword evidence="6 9" id="KW-1133">Transmembrane helix</keyword>
<evidence type="ECO:0000256" key="3">
    <source>
        <dbReference type="ARBA" id="ARBA00022448"/>
    </source>
</evidence>
<evidence type="ECO:0000256" key="5">
    <source>
        <dbReference type="ARBA" id="ARBA00022842"/>
    </source>
</evidence>
<keyword evidence="4 9" id="KW-0812">Transmembrane</keyword>
<dbReference type="InterPro" id="IPR038076">
    <property type="entry name" value="MgtE_N_sf"/>
</dbReference>
<dbReference type="SUPFAM" id="SSF54631">
    <property type="entry name" value="CBS-domain pair"/>
    <property type="match status" value="1"/>
</dbReference>
<comment type="similarity">
    <text evidence="2 9">Belongs to the SLC41A transporter family.</text>
</comment>
<protein>
    <recommendedName>
        <fullName evidence="9">Magnesium transporter MgtE</fullName>
    </recommendedName>
</protein>
<reference evidence="11 12" key="1">
    <citation type="submission" date="2018-09" db="EMBL/GenBank/DDBJ databases">
        <title>Glutamicibacter mishrai S5-52T (LMG 29155T = KCTC 39846T).</title>
        <authorList>
            <person name="Das S.K."/>
        </authorList>
    </citation>
    <scope>NUCLEOTIDE SEQUENCE [LARGE SCALE GENOMIC DNA]</scope>
    <source>
        <strain evidence="11 12">S5-52</strain>
    </source>
</reference>
<keyword evidence="7 9" id="KW-0472">Membrane</keyword>
<keyword evidence="9" id="KW-0479">Metal-binding</keyword>
<dbReference type="Pfam" id="PF00571">
    <property type="entry name" value="CBS"/>
    <property type="match status" value="1"/>
</dbReference>
<name>A0A6H0SFJ9_9MICC</name>
<evidence type="ECO:0000256" key="4">
    <source>
        <dbReference type="ARBA" id="ARBA00022692"/>
    </source>
</evidence>
<evidence type="ECO:0000256" key="8">
    <source>
        <dbReference type="PROSITE-ProRule" id="PRU00703"/>
    </source>
</evidence>
<dbReference type="InterPro" id="IPR046342">
    <property type="entry name" value="CBS_dom_sf"/>
</dbReference>
<feature type="transmembrane region" description="Helical" evidence="9">
    <location>
        <begin position="365"/>
        <end position="385"/>
    </location>
</feature>
<dbReference type="Proteomes" id="UP000502331">
    <property type="component" value="Chromosome"/>
</dbReference>
<organism evidence="11 12">
    <name type="scientific">Glutamicibacter mishrai</name>
    <dbReference type="NCBI Taxonomy" id="1775880"/>
    <lineage>
        <taxon>Bacteria</taxon>
        <taxon>Bacillati</taxon>
        <taxon>Actinomycetota</taxon>
        <taxon>Actinomycetes</taxon>
        <taxon>Micrococcales</taxon>
        <taxon>Micrococcaceae</taxon>
        <taxon>Glutamicibacter</taxon>
    </lineage>
</organism>
<dbReference type="GO" id="GO:0015095">
    <property type="term" value="F:magnesium ion transmembrane transporter activity"/>
    <property type="evidence" value="ECO:0007669"/>
    <property type="project" value="UniProtKB-UniRule"/>
</dbReference>
<evidence type="ECO:0000256" key="6">
    <source>
        <dbReference type="ARBA" id="ARBA00022989"/>
    </source>
</evidence>
<dbReference type="InterPro" id="IPR000644">
    <property type="entry name" value="CBS_dom"/>
</dbReference>
<dbReference type="RefSeq" id="WP_172511379.1">
    <property type="nucleotide sequence ID" value="NZ_CP032549.1"/>
</dbReference>
<dbReference type="GO" id="GO:0005886">
    <property type="term" value="C:plasma membrane"/>
    <property type="evidence" value="ECO:0007669"/>
    <property type="project" value="UniProtKB-SubCell"/>
</dbReference>
<keyword evidence="3 9" id="KW-0813">Transport</keyword>
<dbReference type="Gene3D" id="3.10.580.10">
    <property type="entry name" value="CBS-domain"/>
    <property type="match status" value="1"/>
</dbReference>
<dbReference type="InterPro" id="IPR006668">
    <property type="entry name" value="Mg_transptr_MgtE_intracell_dom"/>
</dbReference>
<dbReference type="PROSITE" id="PS51371">
    <property type="entry name" value="CBS"/>
    <property type="match status" value="1"/>
</dbReference>
<sequence length="452" mass="48920">MFTFEYVDFSTTSQEIRNCLATEDFQRLATTLRGLELGQLIEQFEALKIADAAILYRMLDKDRSLELFQNLDAPVQAELIKTLQQATVVEAFAALEPADRVSLLDELPATVATRLLAGLDKQQRQATGVLLGYRDSSAGRGMTTQFISTHPELTVGQVLNCITPQLNATEHCHLIMVVDRTRRFIGAVRLADLLGQPQDLLISNIAFEIPTAQASEPDTEAARRALERHLDLMPVLDNEGRLIGVLPLGEAIDLLEDAEELRTARSAGSEPLYRPYLGTPLRKLVRARVVWLLVLAVGATLTVQVLATFEQTLESMVVLSLFIPLIVGIGGNTGNQAATTVTRALAMGDVRVSDLGRVMFREVRIGAMLGLCLGAIGFLIASVVFELEVGMIIGMTLVALCSIAAAVGGAMPIIGKFFKADPAVFSNPFISTFVDAAGLIVYLSVAVLVLGR</sequence>
<accession>A0A6H0SFJ9</accession>
<evidence type="ECO:0000313" key="11">
    <source>
        <dbReference type="EMBL" id="QIV86422.1"/>
    </source>
</evidence>
<comment type="subcellular location">
    <subcellularLocation>
        <location evidence="9">Cell membrane</location>
        <topology evidence="9">Multi-pass membrane protein</topology>
    </subcellularLocation>
    <subcellularLocation>
        <location evidence="1">Membrane</location>
        <topology evidence="1">Multi-pass membrane protein</topology>
    </subcellularLocation>
</comment>
<keyword evidence="5 9" id="KW-0460">Magnesium</keyword>
<feature type="transmembrane region" description="Helical" evidence="9">
    <location>
        <begin position="391"/>
        <end position="417"/>
    </location>
</feature>
<dbReference type="PANTHER" id="PTHR43773">
    <property type="entry name" value="MAGNESIUM TRANSPORTER MGTE"/>
    <property type="match status" value="1"/>
</dbReference>
<dbReference type="PANTHER" id="PTHR43773:SF1">
    <property type="entry name" value="MAGNESIUM TRANSPORTER MGTE"/>
    <property type="match status" value="1"/>
</dbReference>
<feature type="domain" description="CBS" evidence="10">
    <location>
        <begin position="202"/>
        <end position="261"/>
    </location>
</feature>
<dbReference type="SMART" id="SM00924">
    <property type="entry name" value="MgtE_N"/>
    <property type="match status" value="1"/>
</dbReference>
<feature type="transmembrane region" description="Helical" evidence="9">
    <location>
        <begin position="289"/>
        <end position="309"/>
    </location>
</feature>
<dbReference type="Pfam" id="PF01769">
    <property type="entry name" value="MgtE"/>
    <property type="match status" value="1"/>
</dbReference>
<comment type="subunit">
    <text evidence="9">Homodimer.</text>
</comment>
<evidence type="ECO:0000256" key="9">
    <source>
        <dbReference type="RuleBase" id="RU362011"/>
    </source>
</evidence>
<proteinExistence type="inferred from homology"/>
<keyword evidence="9" id="KW-1003">Cell membrane</keyword>
<dbReference type="InterPro" id="IPR006669">
    <property type="entry name" value="MgtE_transporter"/>
</dbReference>
<dbReference type="SUPFAM" id="SSF161093">
    <property type="entry name" value="MgtE membrane domain-like"/>
    <property type="match status" value="1"/>
</dbReference>
<evidence type="ECO:0000256" key="1">
    <source>
        <dbReference type="ARBA" id="ARBA00004141"/>
    </source>
</evidence>
<comment type="function">
    <text evidence="9">Acts as a magnesium transporter.</text>
</comment>
<dbReference type="NCBIfam" id="TIGR00400">
    <property type="entry name" value="mgtE"/>
    <property type="match status" value="1"/>
</dbReference>
<keyword evidence="8" id="KW-0129">CBS domain</keyword>
<gene>
    <name evidence="11" type="primary">mgtE</name>
    <name evidence="11" type="ORF">D3791_04360</name>
</gene>
<dbReference type="Gene3D" id="1.10.357.20">
    <property type="entry name" value="SLC41 divalent cation transporters, integral membrane domain"/>
    <property type="match status" value="1"/>
</dbReference>
<dbReference type="Pfam" id="PF03448">
    <property type="entry name" value="MgtE_N"/>
    <property type="match status" value="1"/>
</dbReference>